<dbReference type="FunFam" id="1.10.10.10:FF:000001">
    <property type="entry name" value="LysR family transcriptional regulator"/>
    <property type="match status" value="1"/>
</dbReference>
<protein>
    <submittedName>
        <fullName evidence="6">LysR family transcriptional regulator</fullName>
    </submittedName>
</protein>
<accession>N6W840</accession>
<keyword evidence="4" id="KW-0804">Transcription</keyword>
<dbReference type="InterPro" id="IPR036388">
    <property type="entry name" value="WH-like_DNA-bd_sf"/>
</dbReference>
<comment type="caution">
    <text evidence="6">The sequence shown here is derived from an EMBL/GenBank/DDBJ whole genome shotgun (WGS) entry which is preliminary data.</text>
</comment>
<dbReference type="GO" id="GO:0006351">
    <property type="term" value="P:DNA-templated transcription"/>
    <property type="evidence" value="ECO:0007669"/>
    <property type="project" value="TreeGrafter"/>
</dbReference>
<evidence type="ECO:0000259" key="5">
    <source>
        <dbReference type="PROSITE" id="PS50931"/>
    </source>
</evidence>
<reference evidence="6 7" key="1">
    <citation type="journal article" date="2013" name="Genome Announc.">
        <title>Genome Sequence of the Polycyclic Aromatic Hydrocarbon-Degrading Bacterium Strain Marinobacter nanhaiticus D15-8WT.</title>
        <authorList>
            <person name="Cui Z."/>
            <person name="Gao W."/>
            <person name="Li Q."/>
            <person name="Xu G."/>
            <person name="Zheng L."/>
        </authorList>
    </citation>
    <scope>NUCLEOTIDE SEQUENCE [LARGE SCALE GENOMIC DNA]</scope>
    <source>
        <strain evidence="6 7">D15-8W</strain>
    </source>
</reference>
<evidence type="ECO:0000313" key="7">
    <source>
        <dbReference type="Proteomes" id="UP000013165"/>
    </source>
</evidence>
<dbReference type="OrthoDB" id="5877876at2"/>
<dbReference type="PANTHER" id="PTHR30537:SF74">
    <property type="entry name" value="HTH-TYPE TRANSCRIPTIONAL REGULATOR TRPI"/>
    <property type="match status" value="1"/>
</dbReference>
<dbReference type="HOGENOM" id="CLU_039613_37_0_6"/>
<dbReference type="SUPFAM" id="SSF46785">
    <property type="entry name" value="Winged helix' DNA-binding domain"/>
    <property type="match status" value="1"/>
</dbReference>
<dbReference type="PATRIC" id="fig|626887.3.peg.387"/>
<dbReference type="Gene3D" id="1.10.10.10">
    <property type="entry name" value="Winged helix-like DNA-binding domain superfamily/Winged helix DNA-binding domain"/>
    <property type="match status" value="1"/>
</dbReference>
<evidence type="ECO:0000256" key="4">
    <source>
        <dbReference type="ARBA" id="ARBA00023163"/>
    </source>
</evidence>
<dbReference type="PROSITE" id="PS50931">
    <property type="entry name" value="HTH_LYSR"/>
    <property type="match status" value="1"/>
</dbReference>
<sequence>MSQPPLKALHYFCVAARHLSFKHAADELFVTPGAVSQQVKYLESWLGIPLFVRNARQVTLTETGSTFYRRIWPLMSELLGVSQSMQRINRSKTVRITLPPAFAMIRFGPQLAHFRQNHPDIELQLHASTLLSSLDGSDHDLAIRYLPEEDLQYDCTRLASLEVLAVSSPEYLRRHPRLGDRDLSGCTLIHDHLHQDWQRLISHANLDARHTENLYFDHATMAQQAAESDLGVWLTDRMLSGLLLEAGRLAPLFDVSLPARRHLFLVHNRNTALSASATAAKRWILDRFTTP</sequence>
<dbReference type="EMBL" id="APLQ01000010">
    <property type="protein sequence ID" value="ENO16454.1"/>
    <property type="molecule type" value="Genomic_DNA"/>
</dbReference>
<dbReference type="Pfam" id="PF03466">
    <property type="entry name" value="LysR_substrate"/>
    <property type="match status" value="1"/>
</dbReference>
<keyword evidence="2" id="KW-0805">Transcription regulation</keyword>
<dbReference type="Proteomes" id="UP000013165">
    <property type="component" value="Unassembled WGS sequence"/>
</dbReference>
<dbReference type="InterPro" id="IPR036390">
    <property type="entry name" value="WH_DNA-bd_sf"/>
</dbReference>
<gene>
    <name evidence="6" type="ORF">J057_02050</name>
</gene>
<evidence type="ECO:0000256" key="2">
    <source>
        <dbReference type="ARBA" id="ARBA00023015"/>
    </source>
</evidence>
<dbReference type="Gene3D" id="3.40.190.10">
    <property type="entry name" value="Periplasmic binding protein-like II"/>
    <property type="match status" value="2"/>
</dbReference>
<evidence type="ECO:0000313" key="6">
    <source>
        <dbReference type="EMBL" id="ENO16454.1"/>
    </source>
</evidence>
<dbReference type="GO" id="GO:0003700">
    <property type="term" value="F:DNA-binding transcription factor activity"/>
    <property type="evidence" value="ECO:0007669"/>
    <property type="project" value="InterPro"/>
</dbReference>
<evidence type="ECO:0000256" key="1">
    <source>
        <dbReference type="ARBA" id="ARBA00009437"/>
    </source>
</evidence>
<dbReference type="STRING" id="626887.J057_02050"/>
<keyword evidence="7" id="KW-1185">Reference proteome</keyword>
<keyword evidence="3" id="KW-0238">DNA-binding</keyword>
<evidence type="ECO:0000256" key="3">
    <source>
        <dbReference type="ARBA" id="ARBA00023125"/>
    </source>
</evidence>
<dbReference type="AlphaFoldDB" id="N6W840"/>
<name>N6W840_9GAMM</name>
<dbReference type="InterPro" id="IPR058163">
    <property type="entry name" value="LysR-type_TF_proteobact-type"/>
</dbReference>
<dbReference type="SUPFAM" id="SSF53850">
    <property type="entry name" value="Periplasmic binding protein-like II"/>
    <property type="match status" value="1"/>
</dbReference>
<dbReference type="GO" id="GO:0043565">
    <property type="term" value="F:sequence-specific DNA binding"/>
    <property type="evidence" value="ECO:0007669"/>
    <property type="project" value="TreeGrafter"/>
</dbReference>
<dbReference type="PANTHER" id="PTHR30537">
    <property type="entry name" value="HTH-TYPE TRANSCRIPTIONAL REGULATOR"/>
    <property type="match status" value="1"/>
</dbReference>
<dbReference type="Pfam" id="PF00126">
    <property type="entry name" value="HTH_1"/>
    <property type="match status" value="1"/>
</dbReference>
<dbReference type="InterPro" id="IPR000847">
    <property type="entry name" value="LysR_HTH_N"/>
</dbReference>
<dbReference type="eggNOG" id="COG0583">
    <property type="taxonomic scope" value="Bacteria"/>
</dbReference>
<dbReference type="InterPro" id="IPR005119">
    <property type="entry name" value="LysR_subst-bd"/>
</dbReference>
<comment type="similarity">
    <text evidence="1">Belongs to the LysR transcriptional regulatory family.</text>
</comment>
<dbReference type="PRINTS" id="PR00039">
    <property type="entry name" value="HTHLYSR"/>
</dbReference>
<organism evidence="6 7">
    <name type="scientific">Marinobacter nanhaiticus D15-8W</name>
    <dbReference type="NCBI Taxonomy" id="626887"/>
    <lineage>
        <taxon>Bacteria</taxon>
        <taxon>Pseudomonadati</taxon>
        <taxon>Pseudomonadota</taxon>
        <taxon>Gammaproteobacteria</taxon>
        <taxon>Pseudomonadales</taxon>
        <taxon>Marinobacteraceae</taxon>
        <taxon>Marinobacter</taxon>
    </lineage>
</organism>
<feature type="domain" description="HTH lysR-type" evidence="5">
    <location>
        <begin position="4"/>
        <end position="61"/>
    </location>
</feature>
<dbReference type="RefSeq" id="WP_004582961.1">
    <property type="nucleotide sequence ID" value="NZ_AP028878.1"/>
</dbReference>
<proteinExistence type="inferred from homology"/>